<protein>
    <submittedName>
        <fullName evidence="1">ATP-binding protein</fullName>
    </submittedName>
</protein>
<gene>
    <name evidence="1" type="ORF">ENJ03_00565</name>
</gene>
<dbReference type="InterPro" id="IPR027417">
    <property type="entry name" value="P-loop_NTPase"/>
</dbReference>
<dbReference type="Proteomes" id="UP000886268">
    <property type="component" value="Unassembled WGS sequence"/>
</dbReference>
<dbReference type="GO" id="GO:0005524">
    <property type="term" value="F:ATP binding"/>
    <property type="evidence" value="ECO:0007669"/>
    <property type="project" value="UniProtKB-KW"/>
</dbReference>
<keyword evidence="1" id="KW-0067">ATP-binding</keyword>
<dbReference type="EMBL" id="DRKW01000033">
    <property type="protein sequence ID" value="HEB73699.1"/>
    <property type="molecule type" value="Genomic_DNA"/>
</dbReference>
<dbReference type="SUPFAM" id="SSF52540">
    <property type="entry name" value="P-loop containing nucleoside triphosphate hydrolases"/>
    <property type="match status" value="1"/>
</dbReference>
<dbReference type="Gene3D" id="3.40.50.300">
    <property type="entry name" value="P-loop containing nucleotide triphosphate hydrolases"/>
    <property type="match status" value="1"/>
</dbReference>
<reference evidence="1" key="1">
    <citation type="journal article" date="2020" name="mSystems">
        <title>Genome- and Community-Level Interaction Insights into Carbon Utilization and Element Cycling Functions of Hydrothermarchaeota in Hydrothermal Sediment.</title>
        <authorList>
            <person name="Zhou Z."/>
            <person name="Liu Y."/>
            <person name="Xu W."/>
            <person name="Pan J."/>
            <person name="Luo Z.H."/>
            <person name="Li M."/>
        </authorList>
    </citation>
    <scope>NUCLEOTIDE SEQUENCE [LARGE SCALE GENOMIC DNA]</scope>
    <source>
        <strain evidence="1">HyVt-45</strain>
    </source>
</reference>
<comment type="caution">
    <text evidence="1">The sequence shown here is derived from an EMBL/GenBank/DDBJ whole genome shotgun (WGS) entry which is preliminary data.</text>
</comment>
<name>A0A7V1N229_DESA2</name>
<accession>A0A7V1N229</accession>
<evidence type="ECO:0000313" key="1">
    <source>
        <dbReference type="EMBL" id="HEB73699.1"/>
    </source>
</evidence>
<dbReference type="AlphaFoldDB" id="A0A7V1N229"/>
<keyword evidence="1" id="KW-0547">Nucleotide-binding</keyword>
<organism evidence="1">
    <name type="scientific">Desulfofervidus auxilii</name>
    <dbReference type="NCBI Taxonomy" id="1621989"/>
    <lineage>
        <taxon>Bacteria</taxon>
        <taxon>Pseudomonadati</taxon>
        <taxon>Thermodesulfobacteriota</taxon>
        <taxon>Candidatus Desulfofervidia</taxon>
        <taxon>Candidatus Desulfofervidales</taxon>
        <taxon>Candidatus Desulfofervidaceae</taxon>
        <taxon>Candidatus Desulfofervidus</taxon>
    </lineage>
</organism>
<proteinExistence type="predicted"/>
<sequence>MDFKEWFCLKERDSFTIDPKINPEDAKFYFGRETIKTQLLNQLKRAFLSPGIPKMLIYGPFGSGKTQTLFYVGYVLRNNKPNTCKLNIHTVHLDLEMRSKSNFRDWHLQLMEALGKDQVAKWIEGLSSSGTNFEAELKRIFRNEINMVEASKGLTRGDLAFTAWRWFCGQTLSAKELESLRVTRNLGDVGVGDMINLLEGLGRLAEKNGEKLIFLVDEAEQFKNVGGGEKGRDAMESLHDYLRKLAEPSNSTVGFIIAGTAVTLDDMPEWYYRADIRTRIGQDNIIEIPHLPAVKDVETFVKEMLDEFIDKEKADKRIKEGKLGVSLETYPFKADAFELLAEYATQDPEKALPRNIIRAINECAITAWDKEQSIIDTEIVNEIAPLIFG</sequence>